<gene>
    <name evidence="2" type="ORF">L873DRAFT_481247</name>
</gene>
<sequence length="106" mass="12994">MSFSTIRPTTPRRTSRKEEWKTPKRQALSYRLKNPHPRHVHHIENFWRIIKQRIRARPKFPETVEKKMRIAVQEEWNQLEPKDWRKFIDSLPERIKEVKQRGGLAT</sequence>
<evidence type="ECO:0000313" key="3">
    <source>
        <dbReference type="Proteomes" id="UP000276215"/>
    </source>
</evidence>
<dbReference type="EMBL" id="ML120369">
    <property type="protein sequence ID" value="RPB02056.1"/>
    <property type="molecule type" value="Genomic_DNA"/>
</dbReference>
<evidence type="ECO:0000313" key="2">
    <source>
        <dbReference type="EMBL" id="RPB02056.1"/>
    </source>
</evidence>
<reference evidence="2 3" key="1">
    <citation type="journal article" date="2018" name="Nat. Ecol. Evol.">
        <title>Pezizomycetes genomes reveal the molecular basis of ectomycorrhizal truffle lifestyle.</title>
        <authorList>
            <person name="Murat C."/>
            <person name="Payen T."/>
            <person name="Noel B."/>
            <person name="Kuo A."/>
            <person name="Morin E."/>
            <person name="Chen J."/>
            <person name="Kohler A."/>
            <person name="Krizsan K."/>
            <person name="Balestrini R."/>
            <person name="Da Silva C."/>
            <person name="Montanini B."/>
            <person name="Hainaut M."/>
            <person name="Levati E."/>
            <person name="Barry K.W."/>
            <person name="Belfiori B."/>
            <person name="Cichocki N."/>
            <person name="Clum A."/>
            <person name="Dockter R.B."/>
            <person name="Fauchery L."/>
            <person name="Guy J."/>
            <person name="Iotti M."/>
            <person name="Le Tacon F."/>
            <person name="Lindquist E.A."/>
            <person name="Lipzen A."/>
            <person name="Malagnac F."/>
            <person name="Mello A."/>
            <person name="Molinier V."/>
            <person name="Miyauchi S."/>
            <person name="Poulain J."/>
            <person name="Riccioni C."/>
            <person name="Rubini A."/>
            <person name="Sitrit Y."/>
            <person name="Splivallo R."/>
            <person name="Traeger S."/>
            <person name="Wang M."/>
            <person name="Zifcakova L."/>
            <person name="Wipf D."/>
            <person name="Zambonelli A."/>
            <person name="Paolocci F."/>
            <person name="Nowrousian M."/>
            <person name="Ottonello S."/>
            <person name="Baldrian P."/>
            <person name="Spatafora J.W."/>
            <person name="Henrissat B."/>
            <person name="Nagy L.G."/>
            <person name="Aury J.M."/>
            <person name="Wincker P."/>
            <person name="Grigoriev I.V."/>
            <person name="Bonfante P."/>
            <person name="Martin F.M."/>
        </authorList>
    </citation>
    <scope>NUCLEOTIDE SEQUENCE [LARGE SCALE GENOMIC DNA]</scope>
    <source>
        <strain evidence="2 3">120613-1</strain>
    </source>
</reference>
<dbReference type="Gene3D" id="3.30.420.10">
    <property type="entry name" value="Ribonuclease H-like superfamily/Ribonuclease H"/>
    <property type="match status" value="1"/>
</dbReference>
<evidence type="ECO:0000256" key="1">
    <source>
        <dbReference type="SAM" id="MobiDB-lite"/>
    </source>
</evidence>
<dbReference type="InterPro" id="IPR036397">
    <property type="entry name" value="RNaseH_sf"/>
</dbReference>
<feature type="region of interest" description="Disordered" evidence="1">
    <location>
        <begin position="1"/>
        <end position="26"/>
    </location>
</feature>
<dbReference type="GO" id="GO:0003676">
    <property type="term" value="F:nucleic acid binding"/>
    <property type="evidence" value="ECO:0007669"/>
    <property type="project" value="InterPro"/>
</dbReference>
<dbReference type="AlphaFoldDB" id="A0A3N4JUM7"/>
<proteinExistence type="predicted"/>
<dbReference type="Proteomes" id="UP000276215">
    <property type="component" value="Unassembled WGS sequence"/>
</dbReference>
<dbReference type="STRING" id="1336337.A0A3N4JUM7"/>
<name>A0A3N4JUM7_9PEZI</name>
<dbReference type="OrthoDB" id="5103110at2759"/>
<organism evidence="2 3">
    <name type="scientific">Choiromyces venosus 120613-1</name>
    <dbReference type="NCBI Taxonomy" id="1336337"/>
    <lineage>
        <taxon>Eukaryota</taxon>
        <taxon>Fungi</taxon>
        <taxon>Dikarya</taxon>
        <taxon>Ascomycota</taxon>
        <taxon>Pezizomycotina</taxon>
        <taxon>Pezizomycetes</taxon>
        <taxon>Pezizales</taxon>
        <taxon>Tuberaceae</taxon>
        <taxon>Choiromyces</taxon>
    </lineage>
</organism>
<feature type="compositionally biased region" description="Low complexity" evidence="1">
    <location>
        <begin position="1"/>
        <end position="12"/>
    </location>
</feature>
<accession>A0A3N4JUM7</accession>
<protein>
    <recommendedName>
        <fullName evidence="4">Tc1-like transposase DDE domain-containing protein</fullName>
    </recommendedName>
</protein>
<evidence type="ECO:0008006" key="4">
    <source>
        <dbReference type="Google" id="ProtNLM"/>
    </source>
</evidence>
<keyword evidence="3" id="KW-1185">Reference proteome</keyword>